<dbReference type="EMBL" id="SDHW01000012">
    <property type="protein sequence ID" value="RXK57386.1"/>
    <property type="molecule type" value="Genomic_DNA"/>
</dbReference>
<keyword evidence="5" id="KW-1185">Reference proteome</keyword>
<feature type="domain" description="Peptidase M1 membrane alanine aminopeptidase" evidence="2">
    <location>
        <begin position="273"/>
        <end position="478"/>
    </location>
</feature>
<protein>
    <submittedName>
        <fullName evidence="4">M1 family peptidase</fullName>
    </submittedName>
</protein>
<dbReference type="Gene3D" id="2.60.40.1730">
    <property type="entry name" value="tricorn interacting facor f3 domain"/>
    <property type="match status" value="1"/>
</dbReference>
<reference evidence="4 5" key="1">
    <citation type="submission" date="2019-01" db="EMBL/GenBank/DDBJ databases">
        <title>Lacibacter sp. strain TTM-7.</title>
        <authorList>
            <person name="Chen W.-M."/>
        </authorList>
    </citation>
    <scope>NUCLEOTIDE SEQUENCE [LARGE SCALE GENOMIC DNA]</scope>
    <source>
        <strain evidence="4 5">TTM-7</strain>
    </source>
</reference>
<keyword evidence="1" id="KW-0732">Signal</keyword>
<dbReference type="Gene3D" id="1.25.10.10">
    <property type="entry name" value="Leucine-rich Repeat Variant"/>
    <property type="match status" value="1"/>
</dbReference>
<feature type="domain" description="Aminopeptidase N-like N-terminal" evidence="3">
    <location>
        <begin position="46"/>
        <end position="235"/>
    </location>
</feature>
<dbReference type="CDD" id="cd09603">
    <property type="entry name" value="M1_APN_like"/>
    <property type="match status" value="1"/>
</dbReference>
<dbReference type="GO" id="GO:0042277">
    <property type="term" value="F:peptide binding"/>
    <property type="evidence" value="ECO:0007669"/>
    <property type="project" value="TreeGrafter"/>
</dbReference>
<dbReference type="InterPro" id="IPR011989">
    <property type="entry name" value="ARM-like"/>
</dbReference>
<dbReference type="PANTHER" id="PTHR11533">
    <property type="entry name" value="PROTEASE M1 ZINC METALLOPROTEASE"/>
    <property type="match status" value="1"/>
</dbReference>
<dbReference type="InterPro" id="IPR050344">
    <property type="entry name" value="Peptidase_M1_aminopeptidases"/>
</dbReference>
<evidence type="ECO:0000259" key="3">
    <source>
        <dbReference type="Pfam" id="PF17900"/>
    </source>
</evidence>
<dbReference type="InterPro" id="IPR016024">
    <property type="entry name" value="ARM-type_fold"/>
</dbReference>
<dbReference type="OrthoDB" id="100605at2"/>
<proteinExistence type="predicted"/>
<dbReference type="GO" id="GO:0005737">
    <property type="term" value="C:cytoplasm"/>
    <property type="evidence" value="ECO:0007669"/>
    <property type="project" value="TreeGrafter"/>
</dbReference>
<dbReference type="Gene3D" id="1.10.390.10">
    <property type="entry name" value="Neutral Protease Domain 2"/>
    <property type="match status" value="1"/>
</dbReference>
<gene>
    <name evidence="4" type="ORF">ESA94_21220</name>
</gene>
<sequence length="829" mass="93872">MKKNLTILSLLTLSLTTGFAQTEEKADTSWKQEYRATPEKKHALIHTKLEANFDIPNSQLKGNVWLTLKPHFYPSNTLVLDAKGMQIEYVALQKGATRTKLTYDYDGLLLNIKLDKTYKNNESYTVYIQYLAKPSEFKSKGSAAITDARGMYFINPKGEEKGKPTQIWTQGETEATSVWVPIIDKTNQKTTQEFYLTVPTKWVTLSNGKLISQKTNTNGTRTDYWKMDQPHSPYLFFVGAGDFAVVKDSWKGKEVNYYVDKEYASVAKKIFGLTPEMMTYFSKITGVDYPWAKYSQITGHDYVSGAMENTTATLHSDAAHQDARELVDGNNWEGTIAHELFHQWFGDYVTTESWSNLTLNESFANYSEYLWDEYKYGKDKADATNYSAMQGYLGSGSEKKDLVRYYYHDKEDMFDAVSYNKGGRILHMLRNYIGDSAFFKSINLYLTTNKYKTAEAHQLRLAFEEITGKDLNWFFNQWYFGAGHPSLDITYGYDDATKKASVIVKQTQKDKLFQLPVAIDIYNGSSKIRHQVWVKNAVDTFSFDAATKPDLINFDGDKILLAVKKENKTLEEYIHQYKHAGLYLDRREAIDFISKKQDDAKAVAFMKEALTDKYSGLRNFTLSKLDIKKPAVVEATEASVESIAKKDPSRITRSRAVEMLGNLKKPAYKALFTSLLNDSSYTLNAAALTALEKIDAAAALTEAKRLSKQPMKGNLVEAIASTLIKSGDESSFDEIIESYSKMGVTQAKFNLTSSLANFIGIIKNTEKVKRGVDEIVQFRNAIPEQFGVTPVIDNFLKTVIGKKETAKKSGEDVTALQEQIDYIKSKLKS</sequence>
<evidence type="ECO:0000313" key="4">
    <source>
        <dbReference type="EMBL" id="RXK57386.1"/>
    </source>
</evidence>
<dbReference type="InterPro" id="IPR014782">
    <property type="entry name" value="Peptidase_M1_dom"/>
</dbReference>
<organism evidence="4 5">
    <name type="scientific">Lacibacter luteus</name>
    <dbReference type="NCBI Taxonomy" id="2508719"/>
    <lineage>
        <taxon>Bacteria</taxon>
        <taxon>Pseudomonadati</taxon>
        <taxon>Bacteroidota</taxon>
        <taxon>Chitinophagia</taxon>
        <taxon>Chitinophagales</taxon>
        <taxon>Chitinophagaceae</taxon>
        <taxon>Lacibacter</taxon>
    </lineage>
</organism>
<name>A0A4V1M6Y8_9BACT</name>
<dbReference type="Pfam" id="PF01433">
    <property type="entry name" value="Peptidase_M1"/>
    <property type="match status" value="1"/>
</dbReference>
<dbReference type="SUPFAM" id="SSF48371">
    <property type="entry name" value="ARM repeat"/>
    <property type="match status" value="1"/>
</dbReference>
<dbReference type="RefSeq" id="WP_129132976.1">
    <property type="nucleotide sequence ID" value="NZ_SDHW01000012.1"/>
</dbReference>
<accession>A0A4V1M6Y8</accession>
<dbReference type="GO" id="GO:0005615">
    <property type="term" value="C:extracellular space"/>
    <property type="evidence" value="ECO:0007669"/>
    <property type="project" value="TreeGrafter"/>
</dbReference>
<dbReference type="GO" id="GO:0070006">
    <property type="term" value="F:metalloaminopeptidase activity"/>
    <property type="evidence" value="ECO:0007669"/>
    <property type="project" value="TreeGrafter"/>
</dbReference>
<dbReference type="Pfam" id="PF17900">
    <property type="entry name" value="Peptidase_M1_N"/>
    <property type="match status" value="1"/>
</dbReference>
<feature type="chain" id="PRO_5020308212" evidence="1">
    <location>
        <begin position="21"/>
        <end position="829"/>
    </location>
</feature>
<evidence type="ECO:0000313" key="5">
    <source>
        <dbReference type="Proteomes" id="UP000290204"/>
    </source>
</evidence>
<comment type="caution">
    <text evidence="4">The sequence shown here is derived from an EMBL/GenBank/DDBJ whole genome shotgun (WGS) entry which is preliminary data.</text>
</comment>
<dbReference type="GO" id="GO:0016020">
    <property type="term" value="C:membrane"/>
    <property type="evidence" value="ECO:0007669"/>
    <property type="project" value="TreeGrafter"/>
</dbReference>
<dbReference type="InterPro" id="IPR045357">
    <property type="entry name" value="Aminopeptidase_N-like_N"/>
</dbReference>
<dbReference type="PANTHER" id="PTHR11533:SF174">
    <property type="entry name" value="PUROMYCIN-SENSITIVE AMINOPEPTIDASE-RELATED"/>
    <property type="match status" value="1"/>
</dbReference>
<dbReference type="Pfam" id="PF13646">
    <property type="entry name" value="HEAT_2"/>
    <property type="match status" value="1"/>
</dbReference>
<evidence type="ECO:0000259" key="2">
    <source>
        <dbReference type="Pfam" id="PF01433"/>
    </source>
</evidence>
<dbReference type="InterPro" id="IPR042097">
    <property type="entry name" value="Aminopeptidase_N-like_N_sf"/>
</dbReference>
<dbReference type="SUPFAM" id="SSF55486">
    <property type="entry name" value="Metalloproteases ('zincins'), catalytic domain"/>
    <property type="match status" value="1"/>
</dbReference>
<dbReference type="GO" id="GO:0008270">
    <property type="term" value="F:zinc ion binding"/>
    <property type="evidence" value="ECO:0007669"/>
    <property type="project" value="InterPro"/>
</dbReference>
<dbReference type="InterPro" id="IPR027268">
    <property type="entry name" value="Peptidase_M4/M1_CTD_sf"/>
</dbReference>
<dbReference type="SUPFAM" id="SSF63737">
    <property type="entry name" value="Leukotriene A4 hydrolase N-terminal domain"/>
    <property type="match status" value="1"/>
</dbReference>
<evidence type="ECO:0000256" key="1">
    <source>
        <dbReference type="SAM" id="SignalP"/>
    </source>
</evidence>
<dbReference type="GO" id="GO:0043171">
    <property type="term" value="P:peptide catabolic process"/>
    <property type="evidence" value="ECO:0007669"/>
    <property type="project" value="TreeGrafter"/>
</dbReference>
<dbReference type="Proteomes" id="UP000290204">
    <property type="component" value="Unassembled WGS sequence"/>
</dbReference>
<feature type="signal peptide" evidence="1">
    <location>
        <begin position="1"/>
        <end position="20"/>
    </location>
</feature>
<dbReference type="AlphaFoldDB" id="A0A4V1M6Y8"/>